<dbReference type="EMBL" id="JAHYIQ010000006">
    <property type="protein sequence ID" value="KAK1131546.1"/>
    <property type="molecule type" value="Genomic_DNA"/>
</dbReference>
<feature type="non-terminal residue" evidence="2">
    <location>
        <position position="1"/>
    </location>
</feature>
<proteinExistence type="predicted"/>
<feature type="non-terminal residue" evidence="2">
    <location>
        <position position="163"/>
    </location>
</feature>
<accession>A0AA40KT16</accession>
<keyword evidence="3" id="KW-1185">Reference proteome</keyword>
<evidence type="ECO:0000313" key="2">
    <source>
        <dbReference type="EMBL" id="KAK1131546.1"/>
    </source>
</evidence>
<protein>
    <submittedName>
        <fullName evidence="2">Uncharacterized protein</fullName>
    </submittedName>
</protein>
<evidence type="ECO:0000256" key="1">
    <source>
        <dbReference type="SAM" id="MobiDB-lite"/>
    </source>
</evidence>
<gene>
    <name evidence="2" type="ORF">K0M31_017827</name>
</gene>
<dbReference type="Proteomes" id="UP001177670">
    <property type="component" value="Unassembled WGS sequence"/>
</dbReference>
<sequence>TRYGGNEKSKSWSKSRKGAGNGYRWNCRRIDPVEPGRLGSFVELRNESETYRCASAEFFGRKSAGVKGNTVTLLLGFRVSRKWTRFTEIGASLGTRPPLRNSIARLPGNLVLLFQKEVPELTPFEVVFHSKYRPSITGSLSVASSLVSSMDSLSKNPSPSIRS</sequence>
<evidence type="ECO:0000313" key="3">
    <source>
        <dbReference type="Proteomes" id="UP001177670"/>
    </source>
</evidence>
<feature type="compositionally biased region" description="Basic and acidic residues" evidence="1">
    <location>
        <begin position="1"/>
        <end position="10"/>
    </location>
</feature>
<feature type="region of interest" description="Disordered" evidence="1">
    <location>
        <begin position="1"/>
        <end position="20"/>
    </location>
</feature>
<reference evidence="2" key="1">
    <citation type="submission" date="2021-10" db="EMBL/GenBank/DDBJ databases">
        <title>Melipona bicolor Genome sequencing and assembly.</title>
        <authorList>
            <person name="Araujo N.S."/>
            <person name="Arias M.C."/>
        </authorList>
    </citation>
    <scope>NUCLEOTIDE SEQUENCE</scope>
    <source>
        <strain evidence="2">USP_2M_L1-L4_2017</strain>
        <tissue evidence="2">Whole body</tissue>
    </source>
</reference>
<comment type="caution">
    <text evidence="2">The sequence shown here is derived from an EMBL/GenBank/DDBJ whole genome shotgun (WGS) entry which is preliminary data.</text>
</comment>
<name>A0AA40KT16_9HYME</name>
<organism evidence="2 3">
    <name type="scientific">Melipona bicolor</name>
    <dbReference type="NCBI Taxonomy" id="60889"/>
    <lineage>
        <taxon>Eukaryota</taxon>
        <taxon>Metazoa</taxon>
        <taxon>Ecdysozoa</taxon>
        <taxon>Arthropoda</taxon>
        <taxon>Hexapoda</taxon>
        <taxon>Insecta</taxon>
        <taxon>Pterygota</taxon>
        <taxon>Neoptera</taxon>
        <taxon>Endopterygota</taxon>
        <taxon>Hymenoptera</taxon>
        <taxon>Apocrita</taxon>
        <taxon>Aculeata</taxon>
        <taxon>Apoidea</taxon>
        <taxon>Anthophila</taxon>
        <taxon>Apidae</taxon>
        <taxon>Melipona</taxon>
    </lineage>
</organism>
<dbReference type="AlphaFoldDB" id="A0AA40KT16"/>